<evidence type="ECO:0000313" key="4">
    <source>
        <dbReference type="EMBL" id="AEV95940.1"/>
    </source>
</evidence>
<evidence type="ECO:0000313" key="5">
    <source>
        <dbReference type="Proteomes" id="UP000005444"/>
    </source>
</evidence>
<protein>
    <submittedName>
        <fullName evidence="4">CAAX amino terminal protease self-immunity family protein</fullName>
    </submittedName>
</protein>
<keyword evidence="2" id="KW-0812">Transmembrane</keyword>
<keyword evidence="4" id="KW-0645">Protease</keyword>
<dbReference type="InterPro" id="IPR003675">
    <property type="entry name" value="Rce1/LyrA-like_dom"/>
</dbReference>
<feature type="transmembrane region" description="Helical" evidence="2">
    <location>
        <begin position="138"/>
        <end position="156"/>
    </location>
</feature>
<comment type="similarity">
    <text evidence="1">Belongs to the UPF0177 family.</text>
</comment>
<feature type="domain" description="CAAX prenyl protease 2/Lysostaphin resistance protein A-like" evidence="3">
    <location>
        <begin position="48"/>
        <end position="151"/>
    </location>
</feature>
<keyword evidence="2" id="KW-1133">Transmembrane helix</keyword>
<keyword evidence="2" id="KW-0472">Membrane</keyword>
<dbReference type="KEGG" id="pce:PECL_1726"/>
<dbReference type="GO" id="GO:0006508">
    <property type="term" value="P:proteolysis"/>
    <property type="evidence" value="ECO:0007669"/>
    <property type="project" value="UniProtKB-KW"/>
</dbReference>
<dbReference type="GO" id="GO:0004175">
    <property type="term" value="F:endopeptidase activity"/>
    <property type="evidence" value="ECO:0007669"/>
    <property type="project" value="UniProtKB-ARBA"/>
</dbReference>
<evidence type="ECO:0000256" key="2">
    <source>
        <dbReference type="SAM" id="Phobius"/>
    </source>
</evidence>
<organism evidence="4 5">
    <name type="scientific">Pediococcus claussenii (strain ATCC BAA-344 / DSM 14800 / JCM 18046 / KCTC 3811 / LMG 21948 / P06)</name>
    <dbReference type="NCBI Taxonomy" id="701521"/>
    <lineage>
        <taxon>Bacteria</taxon>
        <taxon>Bacillati</taxon>
        <taxon>Bacillota</taxon>
        <taxon>Bacilli</taxon>
        <taxon>Lactobacillales</taxon>
        <taxon>Lactobacillaceae</taxon>
        <taxon>Pediococcus</taxon>
    </lineage>
</organism>
<reference evidence="4 5" key="1">
    <citation type="journal article" date="2012" name="J. Bacteriol.">
        <title>Complete Genome Sequence of the Beer Spoilage Organism Pediococcus claussenii ATCC BAA-344T.</title>
        <authorList>
            <person name="Pittet V."/>
            <person name="Abegunde T."/>
            <person name="Marfleet T."/>
            <person name="Haakensen M."/>
            <person name="Morrow K."/>
            <person name="Jayaprakash T."/>
            <person name="Schroeder K."/>
            <person name="Trost B."/>
            <person name="Byrns S."/>
            <person name="Bergsveinson J."/>
            <person name="Kusalik A."/>
            <person name="Ziola B."/>
        </authorList>
    </citation>
    <scope>NUCLEOTIDE SEQUENCE [LARGE SCALE GENOMIC DNA]</scope>
    <source>
        <strain evidence="4 5">ATCC BAA-344</strain>
    </source>
</reference>
<dbReference type="GO" id="GO:0080120">
    <property type="term" value="P:CAAX-box protein maturation"/>
    <property type="evidence" value="ECO:0007669"/>
    <property type="project" value="UniProtKB-ARBA"/>
</dbReference>
<evidence type="ECO:0000256" key="1">
    <source>
        <dbReference type="ARBA" id="ARBA00009067"/>
    </source>
</evidence>
<accession>G8PBF1</accession>
<sequence length="157" mass="18249">MVKSCDLCCYFNYLQYHHFHVTLTANRRSIWDTSRTSKSNGPPFLLMFSIMLTVVLISPIIEELIFQYFFQRVFLPTLNISRNIIVQKYVSIISPTLLFILSHIITGNISFQSIFIGLITYLPLLFLSILYERTDQNIVYPIAVHILINFMGMISIS</sequence>
<name>G8PBF1_PEDCP</name>
<dbReference type="Pfam" id="PF02517">
    <property type="entry name" value="Rce1-like"/>
    <property type="match status" value="1"/>
</dbReference>
<dbReference type="HOGENOM" id="CLU_1676187_0_0_9"/>
<evidence type="ECO:0000259" key="3">
    <source>
        <dbReference type="Pfam" id="PF02517"/>
    </source>
</evidence>
<dbReference type="AlphaFoldDB" id="G8PBF1"/>
<proteinExistence type="inferred from homology"/>
<feature type="transmembrane region" description="Helical" evidence="2">
    <location>
        <begin position="44"/>
        <end position="65"/>
    </location>
</feature>
<gene>
    <name evidence="4" type="ordered locus">PECL_1726</name>
</gene>
<dbReference type="STRING" id="701521.PECL_1726"/>
<dbReference type="PATRIC" id="fig|701521.8.peg.1628"/>
<keyword evidence="5" id="KW-1185">Reference proteome</keyword>
<dbReference type="EMBL" id="CP003137">
    <property type="protein sequence ID" value="AEV95940.1"/>
    <property type="molecule type" value="Genomic_DNA"/>
</dbReference>
<keyword evidence="4" id="KW-0378">Hydrolase</keyword>
<feature type="transmembrane region" description="Helical" evidence="2">
    <location>
        <begin position="111"/>
        <end position="131"/>
    </location>
</feature>
<feature type="transmembrane region" description="Helical" evidence="2">
    <location>
        <begin position="86"/>
        <end position="105"/>
    </location>
</feature>
<dbReference type="eggNOG" id="COG1266">
    <property type="taxonomic scope" value="Bacteria"/>
</dbReference>
<dbReference type="Proteomes" id="UP000005444">
    <property type="component" value="Chromosome"/>
</dbReference>